<protein>
    <submittedName>
        <fullName evidence="5">ABC transporter ATP-binding protein</fullName>
    </submittedName>
</protein>
<gene>
    <name evidence="5" type="ORF">H8S18_08270</name>
</gene>
<keyword evidence="3 5" id="KW-0067">ATP-binding</keyword>
<dbReference type="PROSITE" id="PS50893">
    <property type="entry name" value="ABC_TRANSPORTER_2"/>
    <property type="match status" value="1"/>
</dbReference>
<dbReference type="RefSeq" id="WP_186857839.1">
    <property type="nucleotide sequence ID" value="NZ_JACOON010000004.1"/>
</dbReference>
<evidence type="ECO:0000313" key="6">
    <source>
        <dbReference type="Proteomes" id="UP000606889"/>
    </source>
</evidence>
<dbReference type="Pfam" id="PF00005">
    <property type="entry name" value="ABC_tran"/>
    <property type="match status" value="1"/>
</dbReference>
<keyword evidence="1" id="KW-0813">Transport</keyword>
<feature type="domain" description="ABC transporter" evidence="4">
    <location>
        <begin position="2"/>
        <end position="220"/>
    </location>
</feature>
<dbReference type="EMBL" id="JACOON010000004">
    <property type="protein sequence ID" value="MBC5648329.1"/>
    <property type="molecule type" value="Genomic_DNA"/>
</dbReference>
<dbReference type="InterPro" id="IPR003439">
    <property type="entry name" value="ABC_transporter-like_ATP-bd"/>
</dbReference>
<dbReference type="InterPro" id="IPR027417">
    <property type="entry name" value="P-loop_NTPase"/>
</dbReference>
<sequence length="287" mass="32020">MLTIDRLQVRYGNKTALLVDRPLEIGAGDRIGVIGSNGAGKTTLLKAVLGLVPYHGRIRTKLRPEDISVHMQQNHYVGTMPVKHIISAILNTDVKTDKKLRGLIDFFEFSGCMDKKYPALSGGQKQRLTIILVLYQDAPLTFFDEVTSGLDFETRQKLMEKMRAWYAGKESAVMIVSHYYDELERLADKLLILDHGRVAAFGKTDELFRRYCGRAVVTIPANEKNRALTAHIKTVAAPAHLLAFPCADETDEAHLASLFIRENIDYRRSGTDIEILYSNVLSGGGAL</sequence>
<dbReference type="SUPFAM" id="SSF52540">
    <property type="entry name" value="P-loop containing nucleoside triphosphate hydrolases"/>
    <property type="match status" value="1"/>
</dbReference>
<evidence type="ECO:0000256" key="1">
    <source>
        <dbReference type="ARBA" id="ARBA00022448"/>
    </source>
</evidence>
<dbReference type="Proteomes" id="UP000606889">
    <property type="component" value="Unassembled WGS sequence"/>
</dbReference>
<dbReference type="SMART" id="SM00382">
    <property type="entry name" value="AAA"/>
    <property type="match status" value="1"/>
</dbReference>
<proteinExistence type="predicted"/>
<comment type="caution">
    <text evidence="5">The sequence shown here is derived from an EMBL/GenBank/DDBJ whole genome shotgun (WGS) entry which is preliminary data.</text>
</comment>
<organism evidence="5 6">
    <name type="scientific">Christensenella tenuis</name>
    <dbReference type="NCBI Taxonomy" id="2763033"/>
    <lineage>
        <taxon>Bacteria</taxon>
        <taxon>Bacillati</taxon>
        <taxon>Bacillota</taxon>
        <taxon>Clostridia</taxon>
        <taxon>Christensenellales</taxon>
        <taxon>Christensenellaceae</taxon>
        <taxon>Christensenella</taxon>
    </lineage>
</organism>
<evidence type="ECO:0000256" key="3">
    <source>
        <dbReference type="ARBA" id="ARBA00022840"/>
    </source>
</evidence>
<keyword evidence="6" id="KW-1185">Reference proteome</keyword>
<dbReference type="CDD" id="cd00267">
    <property type="entry name" value="ABC_ATPase"/>
    <property type="match status" value="1"/>
</dbReference>
<name>A0ABR7EEW6_9FIRM</name>
<dbReference type="Gene3D" id="3.40.50.300">
    <property type="entry name" value="P-loop containing nucleotide triphosphate hydrolases"/>
    <property type="match status" value="1"/>
</dbReference>
<dbReference type="InterPro" id="IPR051782">
    <property type="entry name" value="ABC_Transporter_VariousFunc"/>
</dbReference>
<evidence type="ECO:0000259" key="4">
    <source>
        <dbReference type="PROSITE" id="PS50893"/>
    </source>
</evidence>
<keyword evidence="2" id="KW-0547">Nucleotide-binding</keyword>
<dbReference type="InterPro" id="IPR017871">
    <property type="entry name" value="ABC_transporter-like_CS"/>
</dbReference>
<dbReference type="PANTHER" id="PTHR42939">
    <property type="entry name" value="ABC TRANSPORTER ATP-BINDING PROTEIN ALBC-RELATED"/>
    <property type="match status" value="1"/>
</dbReference>
<reference evidence="5 6" key="1">
    <citation type="submission" date="2020-08" db="EMBL/GenBank/DDBJ databases">
        <title>Genome public.</title>
        <authorList>
            <person name="Liu C."/>
            <person name="Sun Q."/>
        </authorList>
    </citation>
    <scope>NUCLEOTIDE SEQUENCE [LARGE SCALE GENOMIC DNA]</scope>
    <source>
        <strain evidence="5 6">NSJ-35</strain>
    </source>
</reference>
<dbReference type="PROSITE" id="PS00211">
    <property type="entry name" value="ABC_TRANSPORTER_1"/>
    <property type="match status" value="1"/>
</dbReference>
<evidence type="ECO:0000313" key="5">
    <source>
        <dbReference type="EMBL" id="MBC5648329.1"/>
    </source>
</evidence>
<dbReference type="InterPro" id="IPR003593">
    <property type="entry name" value="AAA+_ATPase"/>
</dbReference>
<dbReference type="PANTHER" id="PTHR42939:SF1">
    <property type="entry name" value="ABC TRANSPORTER ATP-BINDING PROTEIN ALBC-RELATED"/>
    <property type="match status" value="1"/>
</dbReference>
<evidence type="ECO:0000256" key="2">
    <source>
        <dbReference type="ARBA" id="ARBA00022741"/>
    </source>
</evidence>
<accession>A0ABR7EEW6</accession>
<dbReference type="GO" id="GO:0005524">
    <property type="term" value="F:ATP binding"/>
    <property type="evidence" value="ECO:0007669"/>
    <property type="project" value="UniProtKB-KW"/>
</dbReference>